<dbReference type="PANTHER" id="PTHR10681">
    <property type="entry name" value="THIOREDOXIN PEROXIDASE"/>
    <property type="match status" value="1"/>
</dbReference>
<evidence type="ECO:0000313" key="11">
    <source>
        <dbReference type="EMBL" id="OGL81264.1"/>
    </source>
</evidence>
<dbReference type="GO" id="GO:0005829">
    <property type="term" value="C:cytosol"/>
    <property type="evidence" value="ECO:0007669"/>
    <property type="project" value="TreeGrafter"/>
</dbReference>
<comment type="caution">
    <text evidence="11">The sequence shown here is derived from an EMBL/GenBank/DDBJ whole genome shotgun (WGS) entry which is preliminary data.</text>
</comment>
<keyword evidence="4" id="KW-0575">Peroxidase</keyword>
<comment type="subcellular location">
    <subcellularLocation>
        <location evidence="1">Cytoplasm</location>
    </subcellularLocation>
</comment>
<name>A0A1F7UU62_9BACT</name>
<dbReference type="Proteomes" id="UP000176897">
    <property type="component" value="Unassembled WGS sequence"/>
</dbReference>
<dbReference type="GO" id="GO:0042744">
    <property type="term" value="P:hydrogen peroxide catabolic process"/>
    <property type="evidence" value="ECO:0007669"/>
    <property type="project" value="TreeGrafter"/>
</dbReference>
<dbReference type="STRING" id="1802401.A3B21_03545"/>
<comment type="similarity">
    <text evidence="2">Belongs to the peroxiredoxin family. AhpC/Prx1 subfamily.</text>
</comment>
<protein>
    <submittedName>
        <fullName evidence="11">Peroxiredoxin</fullName>
    </submittedName>
</protein>
<proteinExistence type="inferred from homology"/>
<keyword evidence="7" id="KW-1015">Disulfide bond</keyword>
<reference evidence="11 12" key="1">
    <citation type="journal article" date="2016" name="Nat. Commun.">
        <title>Thousands of microbial genomes shed light on interconnected biogeochemical processes in an aquifer system.</title>
        <authorList>
            <person name="Anantharaman K."/>
            <person name="Brown C.T."/>
            <person name="Hug L.A."/>
            <person name="Sharon I."/>
            <person name="Castelle C.J."/>
            <person name="Probst A.J."/>
            <person name="Thomas B.C."/>
            <person name="Singh A."/>
            <person name="Wilkins M.J."/>
            <person name="Karaoz U."/>
            <person name="Brodie E.L."/>
            <person name="Williams K.H."/>
            <person name="Hubbard S.S."/>
            <person name="Banfield J.F."/>
        </authorList>
    </citation>
    <scope>NUCLEOTIDE SEQUENCE [LARGE SCALE GENOMIC DNA]</scope>
</reference>
<dbReference type="Pfam" id="PF00578">
    <property type="entry name" value="AhpC-TSA"/>
    <property type="match status" value="1"/>
</dbReference>
<dbReference type="AlphaFoldDB" id="A0A1F7UU62"/>
<evidence type="ECO:0000256" key="8">
    <source>
        <dbReference type="ARBA" id="ARBA00023284"/>
    </source>
</evidence>
<evidence type="ECO:0000256" key="7">
    <source>
        <dbReference type="ARBA" id="ARBA00023157"/>
    </source>
</evidence>
<dbReference type="CDD" id="cd03015">
    <property type="entry name" value="PRX_Typ2cys"/>
    <property type="match status" value="1"/>
</dbReference>
<dbReference type="GO" id="GO:0045454">
    <property type="term" value="P:cell redox homeostasis"/>
    <property type="evidence" value="ECO:0007669"/>
    <property type="project" value="TreeGrafter"/>
</dbReference>
<evidence type="ECO:0000256" key="4">
    <source>
        <dbReference type="ARBA" id="ARBA00022559"/>
    </source>
</evidence>
<dbReference type="PIRSF" id="PIRSF000239">
    <property type="entry name" value="AHPC"/>
    <property type="match status" value="1"/>
</dbReference>
<dbReference type="EMBL" id="MGEJ01000008">
    <property type="protein sequence ID" value="OGL81264.1"/>
    <property type="molecule type" value="Genomic_DNA"/>
</dbReference>
<dbReference type="InterPro" id="IPR019479">
    <property type="entry name" value="Peroxiredoxin_C"/>
</dbReference>
<dbReference type="GO" id="GO:0033554">
    <property type="term" value="P:cellular response to stress"/>
    <property type="evidence" value="ECO:0007669"/>
    <property type="project" value="TreeGrafter"/>
</dbReference>
<accession>A0A1F7UU62</accession>
<dbReference type="PANTHER" id="PTHR10681:SF121">
    <property type="entry name" value="ALKYL HYDROPEROXIDE REDUCTASE C"/>
    <property type="match status" value="1"/>
</dbReference>
<dbReference type="InterPro" id="IPR036249">
    <property type="entry name" value="Thioredoxin-like_sf"/>
</dbReference>
<keyword evidence="8" id="KW-0676">Redox-active center</keyword>
<evidence type="ECO:0000256" key="2">
    <source>
        <dbReference type="ARBA" id="ARBA00009796"/>
    </source>
</evidence>
<keyword evidence="3" id="KW-0963">Cytoplasm</keyword>
<evidence type="ECO:0000256" key="6">
    <source>
        <dbReference type="ARBA" id="ARBA00023002"/>
    </source>
</evidence>
<dbReference type="InterPro" id="IPR013766">
    <property type="entry name" value="Thioredoxin_domain"/>
</dbReference>
<evidence type="ECO:0000256" key="1">
    <source>
        <dbReference type="ARBA" id="ARBA00004496"/>
    </source>
</evidence>
<dbReference type="GO" id="GO:0006979">
    <property type="term" value="P:response to oxidative stress"/>
    <property type="evidence" value="ECO:0007669"/>
    <property type="project" value="TreeGrafter"/>
</dbReference>
<feature type="domain" description="Thioredoxin" evidence="10">
    <location>
        <begin position="4"/>
        <end position="160"/>
    </location>
</feature>
<dbReference type="GO" id="GO:0008379">
    <property type="term" value="F:thioredoxin peroxidase activity"/>
    <property type="evidence" value="ECO:0007669"/>
    <property type="project" value="TreeGrafter"/>
</dbReference>
<evidence type="ECO:0000256" key="3">
    <source>
        <dbReference type="ARBA" id="ARBA00022490"/>
    </source>
</evidence>
<organism evidence="11 12">
    <name type="scientific">Candidatus Uhrbacteria bacterium RIFCSPLOWO2_01_FULL_47_24</name>
    <dbReference type="NCBI Taxonomy" id="1802401"/>
    <lineage>
        <taxon>Bacteria</taxon>
        <taxon>Candidatus Uhriibacteriota</taxon>
    </lineage>
</organism>
<evidence type="ECO:0000313" key="12">
    <source>
        <dbReference type="Proteomes" id="UP000176897"/>
    </source>
</evidence>
<gene>
    <name evidence="11" type="ORF">A3B21_03545</name>
</gene>
<dbReference type="Pfam" id="PF10417">
    <property type="entry name" value="1-cysPrx_C"/>
    <property type="match status" value="1"/>
</dbReference>
<evidence type="ECO:0000256" key="9">
    <source>
        <dbReference type="PIRSR" id="PIRSR000239-1"/>
    </source>
</evidence>
<dbReference type="InterPro" id="IPR050217">
    <property type="entry name" value="Peroxiredoxin"/>
</dbReference>
<evidence type="ECO:0000256" key="5">
    <source>
        <dbReference type="ARBA" id="ARBA00022862"/>
    </source>
</evidence>
<dbReference type="FunFam" id="3.40.30.10:FF:000002">
    <property type="entry name" value="Alkyl hydroperoxide reductase C"/>
    <property type="match status" value="1"/>
</dbReference>
<feature type="active site" description="Cysteine sulfenic acid (-SOH) intermediate; for peroxidase activity" evidence="9">
    <location>
        <position position="50"/>
    </location>
</feature>
<keyword evidence="5" id="KW-0049">Antioxidant</keyword>
<dbReference type="InterPro" id="IPR024706">
    <property type="entry name" value="Peroxiredoxin_AhpC-typ"/>
</dbReference>
<dbReference type="Gene3D" id="3.40.30.10">
    <property type="entry name" value="Glutaredoxin"/>
    <property type="match status" value="1"/>
</dbReference>
<dbReference type="SUPFAM" id="SSF52833">
    <property type="entry name" value="Thioredoxin-like"/>
    <property type="match status" value="1"/>
</dbReference>
<dbReference type="InterPro" id="IPR000866">
    <property type="entry name" value="AhpC/TSA"/>
</dbReference>
<keyword evidence="6" id="KW-0560">Oxidoreductase</keyword>
<evidence type="ECO:0000259" key="10">
    <source>
        <dbReference type="PROSITE" id="PS51352"/>
    </source>
</evidence>
<sequence length="190" mass="21377">MVTIGELAPFPMEEMQSYQNDKIKIFNLHSDFPDKWLVLVFYPADFTFVCPTELAELADHYPEFQALGAEVMSVSTDTVFVHKAWHDESPAIKKIKFPMLADPTGNLCRAFGTYIESEGLSLRGTFIIDPDRIVRALEIHDNSIGRSARELLRKLQAAKYVREHGGEVCPASWEPGKDTLHPGLDLVGKI</sequence>
<dbReference type="PROSITE" id="PS51352">
    <property type="entry name" value="THIOREDOXIN_2"/>
    <property type="match status" value="1"/>
</dbReference>